<feature type="region of interest" description="Disordered" evidence="1">
    <location>
        <begin position="107"/>
        <end position="154"/>
    </location>
</feature>
<dbReference type="Proteomes" id="UP000799291">
    <property type="component" value="Unassembled WGS sequence"/>
</dbReference>
<dbReference type="AlphaFoldDB" id="A0A6G1JKH9"/>
<feature type="compositionally biased region" description="Polar residues" evidence="1">
    <location>
        <begin position="109"/>
        <end position="118"/>
    </location>
</feature>
<feature type="region of interest" description="Disordered" evidence="1">
    <location>
        <begin position="1"/>
        <end position="20"/>
    </location>
</feature>
<gene>
    <name evidence="2" type="ORF">K458DRAFT_398653</name>
</gene>
<name>A0A6G1JKH9_9PLEO</name>
<keyword evidence="3" id="KW-1185">Reference proteome</keyword>
<feature type="compositionally biased region" description="Low complexity" evidence="1">
    <location>
        <begin position="1"/>
        <end position="11"/>
    </location>
</feature>
<sequence length="210" mass="22570">MSSSDYAVSSSNYTIEEHDDAHVDRPKATLTRRFSKHFAILASTSESAAEHQGSREAPMATQSACFGGLISPPTRVRRRVERGASLFQSSAGTVFPGEMPESTAFAFRSDTTSKNASVSRGCGRRPSPDRLAVAHNRTEDSKTSSSSAPLVTGSPTNVVHTLSGGPNPIGAQEDLLRAFGMDVKTMLAIRDPQRVVRSETFATGWETIHD</sequence>
<accession>A0A6G1JKH9</accession>
<dbReference type="EMBL" id="MU005570">
    <property type="protein sequence ID" value="KAF2690645.1"/>
    <property type="molecule type" value="Genomic_DNA"/>
</dbReference>
<proteinExistence type="predicted"/>
<feature type="compositionally biased region" description="Polar residues" evidence="1">
    <location>
        <begin position="143"/>
        <end position="154"/>
    </location>
</feature>
<organism evidence="2 3">
    <name type="scientific">Lentithecium fluviatile CBS 122367</name>
    <dbReference type="NCBI Taxonomy" id="1168545"/>
    <lineage>
        <taxon>Eukaryota</taxon>
        <taxon>Fungi</taxon>
        <taxon>Dikarya</taxon>
        <taxon>Ascomycota</taxon>
        <taxon>Pezizomycotina</taxon>
        <taxon>Dothideomycetes</taxon>
        <taxon>Pleosporomycetidae</taxon>
        <taxon>Pleosporales</taxon>
        <taxon>Massarineae</taxon>
        <taxon>Lentitheciaceae</taxon>
        <taxon>Lentithecium</taxon>
    </lineage>
</organism>
<evidence type="ECO:0000256" key="1">
    <source>
        <dbReference type="SAM" id="MobiDB-lite"/>
    </source>
</evidence>
<evidence type="ECO:0000313" key="2">
    <source>
        <dbReference type="EMBL" id="KAF2690645.1"/>
    </source>
</evidence>
<protein>
    <submittedName>
        <fullName evidence="2">Uncharacterized protein</fullName>
    </submittedName>
</protein>
<reference evidence="2" key="1">
    <citation type="journal article" date="2020" name="Stud. Mycol.">
        <title>101 Dothideomycetes genomes: a test case for predicting lifestyles and emergence of pathogens.</title>
        <authorList>
            <person name="Haridas S."/>
            <person name="Albert R."/>
            <person name="Binder M."/>
            <person name="Bloem J."/>
            <person name="Labutti K."/>
            <person name="Salamov A."/>
            <person name="Andreopoulos B."/>
            <person name="Baker S."/>
            <person name="Barry K."/>
            <person name="Bills G."/>
            <person name="Bluhm B."/>
            <person name="Cannon C."/>
            <person name="Castanera R."/>
            <person name="Culley D."/>
            <person name="Daum C."/>
            <person name="Ezra D."/>
            <person name="Gonzalez J."/>
            <person name="Henrissat B."/>
            <person name="Kuo A."/>
            <person name="Liang C."/>
            <person name="Lipzen A."/>
            <person name="Lutzoni F."/>
            <person name="Magnuson J."/>
            <person name="Mondo S."/>
            <person name="Nolan M."/>
            <person name="Ohm R."/>
            <person name="Pangilinan J."/>
            <person name="Park H.-J."/>
            <person name="Ramirez L."/>
            <person name="Alfaro M."/>
            <person name="Sun H."/>
            <person name="Tritt A."/>
            <person name="Yoshinaga Y."/>
            <person name="Zwiers L.-H."/>
            <person name="Turgeon B."/>
            <person name="Goodwin S."/>
            <person name="Spatafora J."/>
            <person name="Crous P."/>
            <person name="Grigoriev I."/>
        </authorList>
    </citation>
    <scope>NUCLEOTIDE SEQUENCE</scope>
    <source>
        <strain evidence="2">CBS 122367</strain>
    </source>
</reference>
<evidence type="ECO:0000313" key="3">
    <source>
        <dbReference type="Proteomes" id="UP000799291"/>
    </source>
</evidence>